<reference evidence="3 4" key="1">
    <citation type="submission" date="2015-06" db="EMBL/GenBank/DDBJ databases">
        <title>Draft genome of the ant-associated black yeast Phialophora attae CBS 131958.</title>
        <authorList>
            <person name="Moreno L.F."/>
            <person name="Stielow B.J."/>
            <person name="de Hoog S."/>
            <person name="Vicente V.A."/>
            <person name="Weiss V.A."/>
            <person name="de Vries M."/>
            <person name="Cruz L.M."/>
            <person name="Souza E.M."/>
        </authorList>
    </citation>
    <scope>NUCLEOTIDE SEQUENCE [LARGE SCALE GENOMIC DNA]</scope>
    <source>
        <strain evidence="3 4">CBS 131958</strain>
    </source>
</reference>
<dbReference type="OrthoDB" id="5428737at2759"/>
<dbReference type="GO" id="GO:0032933">
    <property type="term" value="P:SREBP signaling pathway"/>
    <property type="evidence" value="ECO:0007669"/>
    <property type="project" value="InterPro"/>
</dbReference>
<feature type="region of interest" description="Disordered" evidence="1">
    <location>
        <begin position="224"/>
        <end position="243"/>
    </location>
</feature>
<protein>
    <recommendedName>
        <fullName evidence="2">DUF1746 domain-containing protein</fullName>
    </recommendedName>
</protein>
<proteinExistence type="predicted"/>
<dbReference type="AlphaFoldDB" id="A0A0N1H5F0"/>
<dbReference type="GO" id="GO:0044695">
    <property type="term" value="C:Dsc E3 ubiquitin ligase complex"/>
    <property type="evidence" value="ECO:0007669"/>
    <property type="project" value="InterPro"/>
</dbReference>
<dbReference type="RefSeq" id="XP_017996180.1">
    <property type="nucleotide sequence ID" value="XM_018149391.1"/>
</dbReference>
<dbReference type="InterPro" id="IPR013715">
    <property type="entry name" value="DUF1746"/>
</dbReference>
<dbReference type="InterPro" id="IPR038967">
    <property type="entry name" value="Dsc4-like"/>
</dbReference>
<dbReference type="PANTHER" id="PTHR39405">
    <property type="entry name" value="DSC E3 UBIQUITIN LIGASE COMPLEX SUBUNIT 4"/>
    <property type="match status" value="1"/>
</dbReference>
<dbReference type="GO" id="GO:0005783">
    <property type="term" value="C:endoplasmic reticulum"/>
    <property type="evidence" value="ECO:0007669"/>
    <property type="project" value="TreeGrafter"/>
</dbReference>
<dbReference type="Proteomes" id="UP000038010">
    <property type="component" value="Unassembled WGS sequence"/>
</dbReference>
<dbReference type="Pfam" id="PF08508">
    <property type="entry name" value="DUF1746"/>
    <property type="match status" value="1"/>
</dbReference>
<evidence type="ECO:0000313" key="3">
    <source>
        <dbReference type="EMBL" id="KPI36217.1"/>
    </source>
</evidence>
<feature type="domain" description="DUF1746" evidence="2">
    <location>
        <begin position="21"/>
        <end position="131"/>
    </location>
</feature>
<sequence length="263" mass="28531">MSDGLRIRSGKQHIESLLQAFDLIIFVELAISQYLDNLTLLLVRAFVQFAYVQRHKLPGGHETTTQIVPVIIVNAICIITHILHAAPEAANKASHGYMHGGAILDLIGERPCSKWRLIGQDLLIFGLQLLMLAVGHEQTAEQDRKRGTTTTQDLDAEEAGMRRSQEGATAAPVEEPTEPRGSEGGIEMQSFLPATEGAVTTAVDSDDDLILTLNVRRSLKGLITRNSQRPPAEDGEGSSAIDSAAERVDALRLLLQRVAGSRG</sequence>
<evidence type="ECO:0000259" key="2">
    <source>
        <dbReference type="Pfam" id="PF08508"/>
    </source>
</evidence>
<accession>A0A0N1H5F0</accession>
<feature type="region of interest" description="Disordered" evidence="1">
    <location>
        <begin position="138"/>
        <end position="186"/>
    </location>
</feature>
<organism evidence="3 4">
    <name type="scientific">Cyphellophora attinorum</name>
    <dbReference type="NCBI Taxonomy" id="1664694"/>
    <lineage>
        <taxon>Eukaryota</taxon>
        <taxon>Fungi</taxon>
        <taxon>Dikarya</taxon>
        <taxon>Ascomycota</taxon>
        <taxon>Pezizomycotina</taxon>
        <taxon>Eurotiomycetes</taxon>
        <taxon>Chaetothyriomycetidae</taxon>
        <taxon>Chaetothyriales</taxon>
        <taxon>Cyphellophoraceae</taxon>
        <taxon>Cyphellophora</taxon>
    </lineage>
</organism>
<evidence type="ECO:0000313" key="4">
    <source>
        <dbReference type="Proteomes" id="UP000038010"/>
    </source>
</evidence>
<dbReference type="GeneID" id="28741271"/>
<dbReference type="EMBL" id="LFJN01000033">
    <property type="protein sequence ID" value="KPI36217.1"/>
    <property type="molecule type" value="Genomic_DNA"/>
</dbReference>
<evidence type="ECO:0000256" key="1">
    <source>
        <dbReference type="SAM" id="MobiDB-lite"/>
    </source>
</evidence>
<comment type="caution">
    <text evidence="3">The sequence shown here is derived from an EMBL/GenBank/DDBJ whole genome shotgun (WGS) entry which is preliminary data.</text>
</comment>
<dbReference type="VEuPathDB" id="FungiDB:AB675_8904"/>
<dbReference type="PANTHER" id="PTHR39405:SF1">
    <property type="entry name" value="DSC E3 UBIQUITIN LIGASE COMPLEX SUBUNIT 4"/>
    <property type="match status" value="1"/>
</dbReference>
<name>A0A0N1H5F0_9EURO</name>
<gene>
    <name evidence="3" type="ORF">AB675_8904</name>
</gene>
<keyword evidence="4" id="KW-1185">Reference proteome</keyword>